<sequence>MSGRAPRSHHKNPPYKVISVAFVGTLAALIVFCMASFRGDLVATVPATVVAPRSGLIMEVGSKVKLHGVQIGRVDRIDTTGQNATISLALDPSELHEIPSNVEAEIKATTIFGAKYIELVTPDGPASTSLTAGARIYTHGITTEINTVFQDIVAVMNKIEPDKLNATLTAVSEGLHGRGSDLGQTMDQLDDTLTHLNPQLPQLQHDLRGTAAVTGTLGDAGTDLMSILRNVSVTSDSIVQKKDDVAALLVSAIGLGSNGNTFLGDNRHGIVDSLRLLTPTTALLAKYSPEFPCMFHLGASDAAIEPSVVDETGYSASLDVGLLAGKALYSHPQNLPIVAAKGGPHTEPGCYAPTTWNNYPAPYLRMNTGAPLNGPGSDHPTFADPTIMQYLFSNALDGGGNR</sequence>
<comment type="caution">
    <text evidence="4">The sequence shown here is derived from an EMBL/GenBank/DDBJ whole genome shotgun (WGS) entry which is preliminary data.</text>
</comment>
<keyword evidence="1" id="KW-0812">Transmembrane</keyword>
<dbReference type="PANTHER" id="PTHR33371">
    <property type="entry name" value="INTERMEMBRANE PHOSPHOLIPID TRANSPORT SYSTEM BINDING PROTEIN MLAD-RELATED"/>
    <property type="match status" value="1"/>
</dbReference>
<reference evidence="4 5" key="1">
    <citation type="submission" date="2024-10" db="EMBL/GenBank/DDBJ databases">
        <title>The Natural Products Discovery Center: Release of the First 8490 Sequenced Strains for Exploring Actinobacteria Biosynthetic Diversity.</title>
        <authorList>
            <person name="Kalkreuter E."/>
            <person name="Kautsar S.A."/>
            <person name="Yang D."/>
            <person name="Bader C.D."/>
            <person name="Teijaro C.N."/>
            <person name="Fluegel L."/>
            <person name="Davis C.M."/>
            <person name="Simpson J.R."/>
            <person name="Lauterbach L."/>
            <person name="Steele A.D."/>
            <person name="Gui C."/>
            <person name="Meng S."/>
            <person name="Li G."/>
            <person name="Viehrig K."/>
            <person name="Ye F."/>
            <person name="Su P."/>
            <person name="Kiefer A.F."/>
            <person name="Nichols A."/>
            <person name="Cepeda A.J."/>
            <person name="Yan W."/>
            <person name="Fan B."/>
            <person name="Jiang Y."/>
            <person name="Adhikari A."/>
            <person name="Zheng C.-J."/>
            <person name="Schuster L."/>
            <person name="Cowan T.M."/>
            <person name="Smanski M.J."/>
            <person name="Chevrette M.G."/>
            <person name="De Carvalho L.P.S."/>
            <person name="Shen B."/>
        </authorList>
    </citation>
    <scope>NUCLEOTIDE SEQUENCE [LARGE SCALE GENOMIC DNA]</scope>
    <source>
        <strain evidence="4 5">NPDC002593</strain>
    </source>
</reference>
<dbReference type="InterPro" id="IPR024516">
    <property type="entry name" value="Mce_C"/>
</dbReference>
<feature type="domain" description="Mammalian cell entry C-terminal" evidence="3">
    <location>
        <begin position="128"/>
        <end position="344"/>
    </location>
</feature>
<dbReference type="EMBL" id="JBIAQY010000023">
    <property type="protein sequence ID" value="MFF3573997.1"/>
    <property type="molecule type" value="Genomic_DNA"/>
</dbReference>
<feature type="domain" description="Mce/MlaD" evidence="2">
    <location>
        <begin position="45"/>
        <end position="121"/>
    </location>
</feature>
<feature type="transmembrane region" description="Helical" evidence="1">
    <location>
        <begin position="17"/>
        <end position="37"/>
    </location>
</feature>
<keyword evidence="1" id="KW-1133">Transmembrane helix</keyword>
<dbReference type="InterPro" id="IPR003399">
    <property type="entry name" value="Mce/MlaD"/>
</dbReference>
<evidence type="ECO:0000259" key="3">
    <source>
        <dbReference type="Pfam" id="PF11887"/>
    </source>
</evidence>
<evidence type="ECO:0000256" key="1">
    <source>
        <dbReference type="SAM" id="Phobius"/>
    </source>
</evidence>
<protein>
    <submittedName>
        <fullName evidence="4">MCE family protein</fullName>
    </submittedName>
</protein>
<keyword evidence="5" id="KW-1185">Reference proteome</keyword>
<dbReference type="InterPro" id="IPR005693">
    <property type="entry name" value="Mce"/>
</dbReference>
<dbReference type="Proteomes" id="UP001601992">
    <property type="component" value="Unassembled WGS sequence"/>
</dbReference>
<gene>
    <name evidence="4" type="ORF">ACFYXQ_40245</name>
</gene>
<dbReference type="Pfam" id="PF02470">
    <property type="entry name" value="MlaD"/>
    <property type="match status" value="1"/>
</dbReference>
<name>A0ABW6SCG7_9NOCA</name>
<organism evidence="4 5">
    <name type="scientific">Nocardia jiangxiensis</name>
    <dbReference type="NCBI Taxonomy" id="282685"/>
    <lineage>
        <taxon>Bacteria</taxon>
        <taxon>Bacillati</taxon>
        <taxon>Actinomycetota</taxon>
        <taxon>Actinomycetes</taxon>
        <taxon>Mycobacteriales</taxon>
        <taxon>Nocardiaceae</taxon>
        <taxon>Nocardia</taxon>
    </lineage>
</organism>
<dbReference type="Pfam" id="PF11887">
    <property type="entry name" value="Mce4_CUP1"/>
    <property type="match status" value="1"/>
</dbReference>
<keyword evidence="1" id="KW-0472">Membrane</keyword>
<accession>A0ABW6SCG7</accession>
<evidence type="ECO:0000259" key="2">
    <source>
        <dbReference type="Pfam" id="PF02470"/>
    </source>
</evidence>
<dbReference type="RefSeq" id="WP_157186753.1">
    <property type="nucleotide sequence ID" value="NZ_JBIAQY010000023.1"/>
</dbReference>
<dbReference type="InterPro" id="IPR052336">
    <property type="entry name" value="MlaD_Phospholipid_Transporter"/>
</dbReference>
<dbReference type="PANTHER" id="PTHR33371:SF19">
    <property type="entry name" value="MCE-FAMILY PROTEIN MCE4A"/>
    <property type="match status" value="1"/>
</dbReference>
<dbReference type="NCBIfam" id="TIGR00996">
    <property type="entry name" value="Mtu_fam_mce"/>
    <property type="match status" value="1"/>
</dbReference>
<proteinExistence type="predicted"/>
<evidence type="ECO:0000313" key="5">
    <source>
        <dbReference type="Proteomes" id="UP001601992"/>
    </source>
</evidence>
<evidence type="ECO:0000313" key="4">
    <source>
        <dbReference type="EMBL" id="MFF3573997.1"/>
    </source>
</evidence>